<dbReference type="InterPro" id="IPR036271">
    <property type="entry name" value="Tet_transcr_reg_TetR-rel_C_sf"/>
</dbReference>
<reference evidence="3" key="1">
    <citation type="journal article" date="2019" name="Int. J. Syst. Evol. Microbiol.">
        <title>The Global Catalogue of Microorganisms (GCM) 10K type strain sequencing project: providing services to taxonomists for standard genome sequencing and annotation.</title>
        <authorList>
            <consortium name="The Broad Institute Genomics Platform"/>
            <consortium name="The Broad Institute Genome Sequencing Center for Infectious Disease"/>
            <person name="Wu L."/>
            <person name="Ma J."/>
        </authorList>
    </citation>
    <scope>NUCLEOTIDE SEQUENCE [LARGE SCALE GENOMIC DNA]</scope>
    <source>
        <strain evidence="3">CGMCC 1.15461</strain>
    </source>
</reference>
<comment type="caution">
    <text evidence="2">The sequence shown here is derived from an EMBL/GenBank/DDBJ whole genome shotgun (WGS) entry which is preliminary data.</text>
</comment>
<protein>
    <recommendedName>
        <fullName evidence="1">Tetracyclin repressor-like C-terminal domain-containing protein</fullName>
    </recommendedName>
</protein>
<evidence type="ECO:0000313" key="2">
    <source>
        <dbReference type="EMBL" id="GGB72333.1"/>
    </source>
</evidence>
<dbReference type="RefSeq" id="WP_188620177.1">
    <property type="nucleotide sequence ID" value="NZ_BMJE01000002.1"/>
</dbReference>
<dbReference type="EMBL" id="BMJE01000002">
    <property type="protein sequence ID" value="GGB72333.1"/>
    <property type="molecule type" value="Genomic_DNA"/>
</dbReference>
<evidence type="ECO:0000259" key="1">
    <source>
        <dbReference type="Pfam" id="PF17931"/>
    </source>
</evidence>
<dbReference type="InterPro" id="IPR041673">
    <property type="entry name" value="TetR_C_23"/>
</dbReference>
<keyword evidence="3" id="KW-1185">Reference proteome</keyword>
<feature type="domain" description="Tetracyclin repressor-like C-terminal" evidence="1">
    <location>
        <begin position="86"/>
        <end position="212"/>
    </location>
</feature>
<dbReference type="Gene3D" id="1.10.357.10">
    <property type="entry name" value="Tetracycline Repressor, domain 2"/>
    <property type="match status" value="1"/>
</dbReference>
<dbReference type="Pfam" id="PF17931">
    <property type="entry name" value="TetR_C_23"/>
    <property type="match status" value="1"/>
</dbReference>
<dbReference type="Proteomes" id="UP000615760">
    <property type="component" value="Unassembled WGS sequence"/>
</dbReference>
<organism evidence="2 3">
    <name type="scientific">Flavobacterium suaedae</name>
    <dbReference type="NCBI Taxonomy" id="1767027"/>
    <lineage>
        <taxon>Bacteria</taxon>
        <taxon>Pseudomonadati</taxon>
        <taxon>Bacteroidota</taxon>
        <taxon>Flavobacteriia</taxon>
        <taxon>Flavobacteriales</taxon>
        <taxon>Flavobacteriaceae</taxon>
        <taxon>Flavobacterium</taxon>
    </lineage>
</organism>
<sequence length="220" mass="25604">MAAKKAKIITKQDIIEKYTDYCLVNGSQPATVYKFAKDNSFEEAEFYKFFTSFDVLEQEFFNEMYSYTIEMLEKSPAYSDFEGTQKLSAFYFTFFELATANRSFVIYLIGNGKSRLQNLLKLRGLRKSFIAYANEVLEKPIEIKVKDAEKLQEKALQEGAWLQFLSIFKFWLDDTSPSFEKTDVFIEKSVKASSDLVYNTPLNSLLDLGKFIWKERFTTA</sequence>
<evidence type="ECO:0000313" key="3">
    <source>
        <dbReference type="Proteomes" id="UP000615760"/>
    </source>
</evidence>
<proteinExistence type="predicted"/>
<dbReference type="SUPFAM" id="SSF48498">
    <property type="entry name" value="Tetracyclin repressor-like, C-terminal domain"/>
    <property type="match status" value="1"/>
</dbReference>
<gene>
    <name evidence="2" type="ORF">GCM10007424_10350</name>
</gene>
<accession>A0ABQ1JQN6</accession>
<name>A0ABQ1JQN6_9FLAO</name>